<evidence type="ECO:0000313" key="3">
    <source>
        <dbReference type="Proteomes" id="UP001269375"/>
    </source>
</evidence>
<dbReference type="InterPro" id="IPR013216">
    <property type="entry name" value="Methyltransf_11"/>
</dbReference>
<evidence type="ECO:0000259" key="1">
    <source>
        <dbReference type="Pfam" id="PF08241"/>
    </source>
</evidence>
<dbReference type="Proteomes" id="UP001269375">
    <property type="component" value="Unassembled WGS sequence"/>
</dbReference>
<keyword evidence="2" id="KW-0808">Transferase</keyword>
<accession>A0ABU1GXF4</accession>
<keyword evidence="2" id="KW-0489">Methyltransferase</keyword>
<reference evidence="2 3" key="1">
    <citation type="submission" date="2023-04" db="EMBL/GenBank/DDBJ databases">
        <title>A long-awaited taxogenomic arrangement of the family Halomonadaceae.</title>
        <authorList>
            <person name="De La Haba R."/>
            <person name="Chuvochina M."/>
            <person name="Wittouck S."/>
            <person name="Arahal D.R."/>
            <person name="Sanchez-Porro C."/>
            <person name="Hugenholtz P."/>
            <person name="Ventosa A."/>
        </authorList>
    </citation>
    <scope>NUCLEOTIDE SEQUENCE [LARGE SCALE GENOMIC DNA]</scope>
    <source>
        <strain evidence="2 3">DSM 22428</strain>
    </source>
</reference>
<dbReference type="GO" id="GO:0008168">
    <property type="term" value="F:methyltransferase activity"/>
    <property type="evidence" value="ECO:0007669"/>
    <property type="project" value="UniProtKB-KW"/>
</dbReference>
<dbReference type="GO" id="GO:0032259">
    <property type="term" value="P:methylation"/>
    <property type="evidence" value="ECO:0007669"/>
    <property type="project" value="UniProtKB-KW"/>
</dbReference>
<protein>
    <submittedName>
        <fullName evidence="2">Methyltransferase domain-containing protein</fullName>
    </submittedName>
</protein>
<dbReference type="CDD" id="cd02440">
    <property type="entry name" value="AdoMet_MTases"/>
    <property type="match status" value="1"/>
</dbReference>
<keyword evidence="3" id="KW-1185">Reference proteome</keyword>
<dbReference type="EMBL" id="JARWAO010000006">
    <property type="protein sequence ID" value="MDR5896731.1"/>
    <property type="molecule type" value="Genomic_DNA"/>
</dbReference>
<comment type="caution">
    <text evidence="2">The sequence shown here is derived from an EMBL/GenBank/DDBJ whole genome shotgun (WGS) entry which is preliminary data.</text>
</comment>
<dbReference type="Pfam" id="PF08241">
    <property type="entry name" value="Methyltransf_11"/>
    <property type="match status" value="1"/>
</dbReference>
<dbReference type="Gene3D" id="3.40.50.150">
    <property type="entry name" value="Vaccinia Virus protein VP39"/>
    <property type="match status" value="1"/>
</dbReference>
<organism evidence="2 3">
    <name type="scientific">Larsenimonas suaedae</name>
    <dbReference type="NCBI Taxonomy" id="1851019"/>
    <lineage>
        <taxon>Bacteria</taxon>
        <taxon>Pseudomonadati</taxon>
        <taxon>Pseudomonadota</taxon>
        <taxon>Gammaproteobacteria</taxon>
        <taxon>Oceanospirillales</taxon>
        <taxon>Halomonadaceae</taxon>
        <taxon>Larsenimonas</taxon>
    </lineage>
</organism>
<dbReference type="SUPFAM" id="SSF53335">
    <property type="entry name" value="S-adenosyl-L-methionine-dependent methyltransferases"/>
    <property type="match status" value="1"/>
</dbReference>
<proteinExistence type="predicted"/>
<dbReference type="InterPro" id="IPR029063">
    <property type="entry name" value="SAM-dependent_MTases_sf"/>
</dbReference>
<dbReference type="PANTHER" id="PTHR43591">
    <property type="entry name" value="METHYLTRANSFERASE"/>
    <property type="match status" value="1"/>
</dbReference>
<sequence>MTQKHRIQARFGQAAAQYDYHARLQQRIAQTLVARAGLSESGALLDIGCGTGWLLKHLAGRAPDARLIGLDLSKEMLATARHGWPCDAPSPLWLQGDAEALPLKAASVDTVVSSLALQWCEISRALDEIIRVLKPGGKALIATLVEGTLPELTRAYQTLDRPSPVNAFPDVDALSALLDTMSAAEATCAIRWEREDHPELSGALAHLRGIGANTPLNDAPTRLPARRFAHAFKAASRGPGFSISYRVAYLTLHRLDRS</sequence>
<feature type="domain" description="Methyltransferase type 11" evidence="1">
    <location>
        <begin position="45"/>
        <end position="141"/>
    </location>
</feature>
<name>A0ABU1GXF4_9GAMM</name>
<evidence type="ECO:0000313" key="2">
    <source>
        <dbReference type="EMBL" id="MDR5896731.1"/>
    </source>
</evidence>
<dbReference type="RefSeq" id="WP_251590199.1">
    <property type="nucleotide sequence ID" value="NZ_JAMLJI010000001.1"/>
</dbReference>
<gene>
    <name evidence="2" type="ORF">QC825_11660</name>
</gene>